<comment type="caution">
    <text evidence="2">The sequence shown here is derived from an EMBL/GenBank/DDBJ whole genome shotgun (WGS) entry which is preliminary data.</text>
</comment>
<dbReference type="Proteomes" id="UP000005839">
    <property type="component" value="Unassembled WGS sequence"/>
</dbReference>
<sequence>MKYKIMSALTLAVVLHTYNAAATEINFKETQTLIEGEDVQTFLLKDIDGDHRLDVIWQTSDGELKYRLQDNQAMVTFDSLAGTKWRMTYDQSGYDKKLNFFTDGGVIEDRSNYQFNIVDVTVTELNQLSFCTDFSTGLNRTRCNWKYQVTEVLPNMMKGVDQRTGETWTAYKLIN</sequence>
<proteinExistence type="predicted"/>
<accession>A9DJA0</accession>
<name>A9DJA0_9GAMM</name>
<feature type="chain" id="PRO_5002734054" evidence="1">
    <location>
        <begin position="23"/>
        <end position="175"/>
    </location>
</feature>
<protein>
    <submittedName>
        <fullName evidence="2">Uncharacterized protein</fullName>
    </submittedName>
</protein>
<organism evidence="2 3">
    <name type="scientific">Shewanella benthica KT99</name>
    <dbReference type="NCBI Taxonomy" id="314608"/>
    <lineage>
        <taxon>Bacteria</taxon>
        <taxon>Pseudomonadati</taxon>
        <taxon>Pseudomonadota</taxon>
        <taxon>Gammaproteobacteria</taxon>
        <taxon>Alteromonadales</taxon>
        <taxon>Shewanellaceae</taxon>
        <taxon>Shewanella</taxon>
    </lineage>
</organism>
<feature type="signal peptide" evidence="1">
    <location>
        <begin position="1"/>
        <end position="22"/>
    </location>
</feature>
<reference evidence="2 3" key="1">
    <citation type="submission" date="2007-10" db="EMBL/GenBank/DDBJ databases">
        <authorList>
            <person name="Yayanos A."/>
            <person name="Ferriera S."/>
            <person name="Johnson J."/>
            <person name="Kravitz S."/>
            <person name="Halpern A."/>
            <person name="Remington K."/>
            <person name="Beeson K."/>
            <person name="Tran B."/>
            <person name="Rogers Y.-H."/>
            <person name="Friedman R."/>
            <person name="Venter J.C."/>
        </authorList>
    </citation>
    <scope>NUCLEOTIDE SEQUENCE [LARGE SCALE GENOMIC DNA]</scope>
    <source>
        <strain evidence="2 3">KT99</strain>
    </source>
</reference>
<evidence type="ECO:0000256" key="1">
    <source>
        <dbReference type="SAM" id="SignalP"/>
    </source>
</evidence>
<evidence type="ECO:0000313" key="3">
    <source>
        <dbReference type="Proteomes" id="UP000005839"/>
    </source>
</evidence>
<dbReference type="AlphaFoldDB" id="A9DJA0"/>
<dbReference type="EMBL" id="ABIC01000057">
    <property type="protein sequence ID" value="EDP98979.1"/>
    <property type="molecule type" value="Genomic_DNA"/>
</dbReference>
<dbReference type="STRING" id="314608.KT99_00141"/>
<keyword evidence="3" id="KW-1185">Reference proteome</keyword>
<keyword evidence="1" id="KW-0732">Signal</keyword>
<dbReference type="RefSeq" id="WP_005502887.1">
    <property type="nucleotide sequence ID" value="NZ_ABIC01000057.1"/>
</dbReference>
<evidence type="ECO:0000313" key="2">
    <source>
        <dbReference type="EMBL" id="EDP98979.1"/>
    </source>
</evidence>
<gene>
    <name evidence="2" type="ORF">KT99_00141</name>
</gene>